<dbReference type="RefSeq" id="WP_081782448.1">
    <property type="nucleotide sequence ID" value="NZ_BLAX01000001.1"/>
</dbReference>
<protein>
    <recommendedName>
        <fullName evidence="4">Type I restriction modification DNA specificity domain-containing protein</fullName>
    </recommendedName>
</protein>
<dbReference type="Pfam" id="PF01420">
    <property type="entry name" value="Methylase_S"/>
    <property type="match status" value="2"/>
</dbReference>
<evidence type="ECO:0000256" key="1">
    <source>
        <dbReference type="ARBA" id="ARBA00010923"/>
    </source>
</evidence>
<dbReference type="InterPro" id="IPR000055">
    <property type="entry name" value="Restrct_endonuc_typeI_TRD"/>
</dbReference>
<dbReference type="GO" id="GO:0009307">
    <property type="term" value="P:DNA restriction-modification system"/>
    <property type="evidence" value="ECO:0007669"/>
    <property type="project" value="UniProtKB-KW"/>
</dbReference>
<gene>
    <name evidence="5" type="ORF">PbJCM13498_33290</name>
</gene>
<dbReference type="Gene3D" id="3.90.220.20">
    <property type="entry name" value="DNA methylase specificity domains"/>
    <property type="match status" value="2"/>
</dbReference>
<feature type="domain" description="Type I restriction modification DNA specificity" evidence="4">
    <location>
        <begin position="63"/>
        <end position="175"/>
    </location>
</feature>
<keyword evidence="2" id="KW-0680">Restriction system</keyword>
<dbReference type="GO" id="GO:0003677">
    <property type="term" value="F:DNA binding"/>
    <property type="evidence" value="ECO:0007669"/>
    <property type="project" value="UniProtKB-KW"/>
</dbReference>
<dbReference type="Proteomes" id="UP000391834">
    <property type="component" value="Unassembled WGS sequence"/>
</dbReference>
<evidence type="ECO:0000256" key="3">
    <source>
        <dbReference type="ARBA" id="ARBA00023125"/>
    </source>
</evidence>
<evidence type="ECO:0000313" key="5">
    <source>
        <dbReference type="EMBL" id="GET34466.1"/>
    </source>
</evidence>
<dbReference type="EMBL" id="BLAX01000001">
    <property type="protein sequence ID" value="GET34466.1"/>
    <property type="molecule type" value="Genomic_DNA"/>
</dbReference>
<evidence type="ECO:0000313" key="6">
    <source>
        <dbReference type="Proteomes" id="UP000391834"/>
    </source>
</evidence>
<dbReference type="InterPro" id="IPR052021">
    <property type="entry name" value="Type-I_RS_S_subunit"/>
</dbReference>
<sequence length="427" mass="48889">MIQPKYQPLGKYIREVNIRNKELKVKRLLGVSIQKMFMPSIANTVGTNMANYKIVKRNQFAYGPVTSRNGDKISVALLEEYDEVIISQAYTSFEIIQPELLHPEYLMMWFRRPEFDRFARFMSHGSTREVFGWEEMCNVYLPIPSPEKQREIVSEYNTVKNRITLNNQIIQKLEETAQTIYKQWFVDFEFPISAKQAAAMGQPELEGKPYKSSGGKMVYNEELGKEIPEGWSNSELEEICRKIGSGATPKGGKKSYQKGGISLIRSTNIHDYRFSEDNLAFLNAKQAEELKNAVVESKDILLNITGVSVARCAIVPDYVLPARVNQHVMIIRPKSGLNINFYLEFFLCSSESKSKLLGISQAGSTREAITKSDVEKFQVVIPSKVLLRKFQSLVSELFEITYIKRREINNLVSLKELLYSKLVTIEN</sequence>
<dbReference type="AlphaFoldDB" id="A0A5M4B3L5"/>
<comment type="similarity">
    <text evidence="1">Belongs to the type-I restriction system S methylase family.</text>
</comment>
<reference evidence="5 6" key="1">
    <citation type="submission" date="2019-10" db="EMBL/GenBank/DDBJ databases">
        <title>Prolixibacter strains distinguished by the presence of nitrate reductase genes were adept at nitrate-dependent anaerobic corrosion of metallic iron and carbon steel.</title>
        <authorList>
            <person name="Iino T."/>
            <person name="Shono N."/>
            <person name="Ito K."/>
            <person name="Nakamura R."/>
            <person name="Sueoka K."/>
            <person name="Harayama S."/>
            <person name="Ohkuma M."/>
        </authorList>
    </citation>
    <scope>NUCLEOTIDE SEQUENCE [LARGE SCALE GENOMIC DNA]</scope>
    <source>
        <strain evidence="5 6">JCM 13498</strain>
    </source>
</reference>
<name>A0A5M4B3L5_9BACT</name>
<dbReference type="InterPro" id="IPR044946">
    <property type="entry name" value="Restrct_endonuc_typeI_TRD_sf"/>
</dbReference>
<organism evidence="5 6">
    <name type="scientific">Prolixibacter bellariivorans</name>
    <dbReference type="NCBI Taxonomy" id="314319"/>
    <lineage>
        <taxon>Bacteria</taxon>
        <taxon>Pseudomonadati</taxon>
        <taxon>Bacteroidota</taxon>
        <taxon>Bacteroidia</taxon>
        <taxon>Marinilabiliales</taxon>
        <taxon>Prolixibacteraceae</taxon>
        <taxon>Prolixibacter</taxon>
    </lineage>
</organism>
<accession>A0A5M4B3L5</accession>
<dbReference type="PANTHER" id="PTHR30408">
    <property type="entry name" value="TYPE-1 RESTRICTION ENZYME ECOKI SPECIFICITY PROTEIN"/>
    <property type="match status" value="1"/>
</dbReference>
<proteinExistence type="inferred from homology"/>
<feature type="domain" description="Type I restriction modification DNA specificity" evidence="4">
    <location>
        <begin position="228"/>
        <end position="384"/>
    </location>
</feature>
<keyword evidence="6" id="KW-1185">Reference proteome</keyword>
<evidence type="ECO:0000256" key="2">
    <source>
        <dbReference type="ARBA" id="ARBA00022747"/>
    </source>
</evidence>
<comment type="caution">
    <text evidence="5">The sequence shown here is derived from an EMBL/GenBank/DDBJ whole genome shotgun (WGS) entry which is preliminary data.</text>
</comment>
<dbReference type="SUPFAM" id="SSF116734">
    <property type="entry name" value="DNA methylase specificity domain"/>
    <property type="match status" value="2"/>
</dbReference>
<keyword evidence="3" id="KW-0238">DNA-binding</keyword>
<evidence type="ECO:0000259" key="4">
    <source>
        <dbReference type="Pfam" id="PF01420"/>
    </source>
</evidence>
<dbReference type="PANTHER" id="PTHR30408:SF12">
    <property type="entry name" value="TYPE I RESTRICTION ENZYME MJAVIII SPECIFICITY SUBUNIT"/>
    <property type="match status" value="1"/>
</dbReference>